<sequence length="109" mass="12970">MKLLKFPYLVQDEILHNLGYSQLFLLSFLSKNMSKLIKKSQQKRFEDIISSIEYKSPGTDEYIVSVYQKHCESNSRTIMQFVRRKKNKRNRNCKLSVYGKMYGKMAGFR</sequence>
<dbReference type="Proteomes" id="UP000230233">
    <property type="component" value="Chromosome I"/>
</dbReference>
<dbReference type="Pfam" id="PF00646">
    <property type="entry name" value="F-box"/>
    <property type="match status" value="1"/>
</dbReference>
<name>A0A2G5VTF9_9PELO</name>
<dbReference type="PANTHER" id="PTHR21503:SF8">
    <property type="entry name" value="F-BOX ASSOCIATED DOMAIN-CONTAINING PROTEIN-RELATED"/>
    <property type="match status" value="1"/>
</dbReference>
<dbReference type="PROSITE" id="PS50181">
    <property type="entry name" value="FBOX"/>
    <property type="match status" value="1"/>
</dbReference>
<comment type="caution">
    <text evidence="2">The sequence shown here is derived from an EMBL/GenBank/DDBJ whole genome shotgun (WGS) entry which is preliminary data.</text>
</comment>
<evidence type="ECO:0000313" key="2">
    <source>
        <dbReference type="EMBL" id="PIC55063.1"/>
    </source>
</evidence>
<feature type="domain" description="F-box" evidence="1">
    <location>
        <begin position="1"/>
        <end position="48"/>
    </location>
</feature>
<organism evidence="2 3">
    <name type="scientific">Caenorhabditis nigoni</name>
    <dbReference type="NCBI Taxonomy" id="1611254"/>
    <lineage>
        <taxon>Eukaryota</taxon>
        <taxon>Metazoa</taxon>
        <taxon>Ecdysozoa</taxon>
        <taxon>Nematoda</taxon>
        <taxon>Chromadorea</taxon>
        <taxon>Rhabditida</taxon>
        <taxon>Rhabditina</taxon>
        <taxon>Rhabditomorpha</taxon>
        <taxon>Rhabditoidea</taxon>
        <taxon>Rhabditidae</taxon>
        <taxon>Peloderinae</taxon>
        <taxon>Caenorhabditis</taxon>
    </lineage>
</organism>
<proteinExistence type="predicted"/>
<accession>A0A2G5VTF9</accession>
<dbReference type="PANTHER" id="PTHR21503">
    <property type="entry name" value="F-BOX-CONTAINING HYPOTHETICAL PROTEIN C.ELEGANS"/>
    <property type="match status" value="1"/>
</dbReference>
<evidence type="ECO:0000313" key="3">
    <source>
        <dbReference type="Proteomes" id="UP000230233"/>
    </source>
</evidence>
<dbReference type="EMBL" id="PDUG01000001">
    <property type="protein sequence ID" value="PIC55063.1"/>
    <property type="molecule type" value="Genomic_DNA"/>
</dbReference>
<evidence type="ECO:0000259" key="1">
    <source>
        <dbReference type="PROSITE" id="PS50181"/>
    </source>
</evidence>
<keyword evidence="3" id="KW-1185">Reference proteome</keyword>
<dbReference type="InterPro" id="IPR001810">
    <property type="entry name" value="F-box_dom"/>
</dbReference>
<protein>
    <recommendedName>
        <fullName evidence="1">F-box domain-containing protein</fullName>
    </recommendedName>
</protein>
<gene>
    <name evidence="2" type="primary">Cnig_chr_I.g497</name>
    <name evidence="2" type="ORF">B9Z55_000497</name>
</gene>
<dbReference type="AlphaFoldDB" id="A0A2G5VTF9"/>
<reference evidence="3" key="1">
    <citation type="submission" date="2017-10" db="EMBL/GenBank/DDBJ databases">
        <title>Rapid genome shrinkage in a self-fertile nematode reveals novel sperm competition proteins.</title>
        <authorList>
            <person name="Yin D."/>
            <person name="Schwarz E.M."/>
            <person name="Thomas C.G."/>
            <person name="Felde R.L."/>
            <person name="Korf I.F."/>
            <person name="Cutter A.D."/>
            <person name="Schartner C.M."/>
            <person name="Ralston E.J."/>
            <person name="Meyer B.J."/>
            <person name="Haag E.S."/>
        </authorList>
    </citation>
    <scope>NUCLEOTIDE SEQUENCE [LARGE SCALE GENOMIC DNA]</scope>
    <source>
        <strain evidence="3">JU1422</strain>
    </source>
</reference>